<dbReference type="InterPro" id="IPR050750">
    <property type="entry name" value="C5-MTase"/>
</dbReference>
<name>A0ABU7DZC6_9TELE</name>
<keyword evidence="1" id="KW-0949">S-adenosyl-L-methionine</keyword>
<dbReference type="Gene3D" id="3.90.120.10">
    <property type="entry name" value="DNA Methylase, subunit A, domain 2"/>
    <property type="match status" value="1"/>
</dbReference>
<protein>
    <submittedName>
        <fullName evidence="2">tRNA (Cytosine-5-)-methyltransferase</fullName>
    </submittedName>
</protein>
<organism evidence="2 3">
    <name type="scientific">Characodon lateralis</name>
    <dbReference type="NCBI Taxonomy" id="208331"/>
    <lineage>
        <taxon>Eukaryota</taxon>
        <taxon>Metazoa</taxon>
        <taxon>Chordata</taxon>
        <taxon>Craniata</taxon>
        <taxon>Vertebrata</taxon>
        <taxon>Euteleostomi</taxon>
        <taxon>Actinopterygii</taxon>
        <taxon>Neopterygii</taxon>
        <taxon>Teleostei</taxon>
        <taxon>Neoteleostei</taxon>
        <taxon>Acanthomorphata</taxon>
        <taxon>Ovalentaria</taxon>
        <taxon>Atherinomorphae</taxon>
        <taxon>Cyprinodontiformes</taxon>
        <taxon>Goodeidae</taxon>
        <taxon>Characodon</taxon>
    </lineage>
</organism>
<evidence type="ECO:0000313" key="3">
    <source>
        <dbReference type="Proteomes" id="UP001352852"/>
    </source>
</evidence>
<gene>
    <name evidence="2" type="primary">TRDMT1</name>
    <name evidence="2" type="ORF">CHARACLAT_029987</name>
</gene>
<dbReference type="PANTHER" id="PTHR46098">
    <property type="entry name" value="TRNA (CYTOSINE(38)-C(5))-METHYLTRANSFERASE"/>
    <property type="match status" value="1"/>
</dbReference>
<proteinExistence type="predicted"/>
<keyword evidence="3" id="KW-1185">Reference proteome</keyword>
<dbReference type="Proteomes" id="UP001352852">
    <property type="component" value="Unassembled WGS sequence"/>
</dbReference>
<reference evidence="2 3" key="1">
    <citation type="submission" date="2021-06" db="EMBL/GenBank/DDBJ databases">
        <authorList>
            <person name="Palmer J.M."/>
        </authorList>
    </citation>
    <scope>NUCLEOTIDE SEQUENCE [LARGE SCALE GENOMIC DNA]</scope>
    <source>
        <strain evidence="2 3">CL_MEX2019</strain>
        <tissue evidence="2">Muscle</tissue>
    </source>
</reference>
<dbReference type="PANTHER" id="PTHR46098:SF1">
    <property type="entry name" value="TRNA (CYTOSINE(38)-C(5))-METHYLTRANSFERASE"/>
    <property type="match status" value="1"/>
</dbReference>
<evidence type="ECO:0000256" key="1">
    <source>
        <dbReference type="ARBA" id="ARBA00022691"/>
    </source>
</evidence>
<accession>A0ABU7DZC6</accession>
<sequence>MNVDMECYLLKPKTLLRYGSILDIVQAQSRRSVCFTKAYGRYVEGTGSVLQCCMENEVCSFNFKVLYEVLKGE</sequence>
<comment type="caution">
    <text evidence="2">The sequence shown here is derived from an EMBL/GenBank/DDBJ whole genome shotgun (WGS) entry which is preliminary data.</text>
</comment>
<dbReference type="EMBL" id="JAHUTJ010037177">
    <property type="protein sequence ID" value="MED6278994.1"/>
    <property type="molecule type" value="Genomic_DNA"/>
</dbReference>
<evidence type="ECO:0000313" key="2">
    <source>
        <dbReference type="EMBL" id="MED6278994.1"/>
    </source>
</evidence>